<gene>
    <name evidence="1" type="ORF">PIGHUM_04005</name>
</gene>
<evidence type="ECO:0000313" key="1">
    <source>
        <dbReference type="EMBL" id="VCU71914.1"/>
    </source>
</evidence>
<evidence type="ECO:0000313" key="2">
    <source>
        <dbReference type="Proteomes" id="UP000277294"/>
    </source>
</evidence>
<reference evidence="1 2" key="1">
    <citation type="submission" date="2018-10" db="EMBL/GenBank/DDBJ databases">
        <authorList>
            <person name="Criscuolo A."/>
        </authorList>
    </citation>
    <scope>NUCLEOTIDE SEQUENCE [LARGE SCALE GENOMIC DNA]</scope>
    <source>
        <strain evidence="1">DnA1</strain>
    </source>
</reference>
<proteinExistence type="predicted"/>
<sequence length="51" mass="5346">MDYTPNQQPAAPELESKRPYMAPSVLVLGTVGGVTEGPLMGIGPDLALFES</sequence>
<name>A0A3P4B6J0_9BURK</name>
<accession>A0A3P4B6J0</accession>
<dbReference type="EMBL" id="UWPJ01000032">
    <property type="protein sequence ID" value="VCU71914.1"/>
    <property type="molecule type" value="Genomic_DNA"/>
</dbReference>
<keyword evidence="2" id="KW-1185">Reference proteome</keyword>
<protein>
    <submittedName>
        <fullName evidence="1">Uncharacterized protein</fullName>
    </submittedName>
</protein>
<organism evidence="1 2">
    <name type="scientific">Pigmentiphaga humi</name>
    <dbReference type="NCBI Taxonomy" id="2478468"/>
    <lineage>
        <taxon>Bacteria</taxon>
        <taxon>Pseudomonadati</taxon>
        <taxon>Pseudomonadota</taxon>
        <taxon>Betaproteobacteria</taxon>
        <taxon>Burkholderiales</taxon>
        <taxon>Alcaligenaceae</taxon>
        <taxon>Pigmentiphaga</taxon>
    </lineage>
</organism>
<dbReference type="AlphaFoldDB" id="A0A3P4B6J0"/>
<dbReference type="Proteomes" id="UP000277294">
    <property type="component" value="Unassembled WGS sequence"/>
</dbReference>